<keyword evidence="4" id="KW-1185">Reference proteome</keyword>
<name>A0A9P9WEY4_9PEZI</name>
<gene>
    <name evidence="3" type="ORF">JX265_010247</name>
</gene>
<organism evidence="3 4">
    <name type="scientific">Neoarthrinium moseri</name>
    <dbReference type="NCBI Taxonomy" id="1658444"/>
    <lineage>
        <taxon>Eukaryota</taxon>
        <taxon>Fungi</taxon>
        <taxon>Dikarya</taxon>
        <taxon>Ascomycota</taxon>
        <taxon>Pezizomycotina</taxon>
        <taxon>Sordariomycetes</taxon>
        <taxon>Xylariomycetidae</taxon>
        <taxon>Amphisphaeriales</taxon>
        <taxon>Apiosporaceae</taxon>
        <taxon>Neoarthrinium</taxon>
    </lineage>
</organism>
<reference evidence="3" key="1">
    <citation type="submission" date="2021-03" db="EMBL/GenBank/DDBJ databases">
        <title>Revisited historic fungal species revealed as producer of novel bioactive compounds through whole genome sequencing and comparative genomics.</title>
        <authorList>
            <person name="Vignolle G.A."/>
            <person name="Hochenegger N."/>
            <person name="Mach R.L."/>
            <person name="Mach-Aigner A.R."/>
            <person name="Javad Rahimi M."/>
            <person name="Salim K.A."/>
            <person name="Chan C.M."/>
            <person name="Lim L.B.L."/>
            <person name="Cai F."/>
            <person name="Druzhinina I.S."/>
            <person name="U'Ren J.M."/>
            <person name="Derntl C."/>
        </authorList>
    </citation>
    <scope>NUCLEOTIDE SEQUENCE</scope>
    <source>
        <strain evidence="3">TUCIM 5799</strain>
    </source>
</reference>
<dbReference type="PANTHER" id="PTHR13182">
    <property type="entry name" value="ZINC FINGER PROTEIN 622"/>
    <property type="match status" value="1"/>
</dbReference>
<dbReference type="InterPro" id="IPR041661">
    <property type="entry name" value="ZN622/Rei1/Reh1_Znf-C2H2"/>
</dbReference>
<dbReference type="AlphaFoldDB" id="A0A9P9WEY4"/>
<evidence type="ECO:0000256" key="1">
    <source>
        <dbReference type="SAM" id="MobiDB-lite"/>
    </source>
</evidence>
<evidence type="ECO:0000259" key="2">
    <source>
        <dbReference type="Pfam" id="PF12756"/>
    </source>
</evidence>
<feature type="compositionally biased region" description="Acidic residues" evidence="1">
    <location>
        <begin position="164"/>
        <end position="179"/>
    </location>
</feature>
<proteinExistence type="predicted"/>
<dbReference type="SUPFAM" id="SSF57667">
    <property type="entry name" value="beta-beta-alpha zinc fingers"/>
    <property type="match status" value="1"/>
</dbReference>
<protein>
    <recommendedName>
        <fullName evidence="2">ZN622/Rei1/Reh1 zinc finger C2H2-type domain-containing protein</fullName>
    </recommendedName>
</protein>
<dbReference type="Pfam" id="PF12756">
    <property type="entry name" value="zf-C2H2_2"/>
    <property type="match status" value="1"/>
</dbReference>
<dbReference type="Proteomes" id="UP000829685">
    <property type="component" value="Unassembled WGS sequence"/>
</dbReference>
<dbReference type="GO" id="GO:0042273">
    <property type="term" value="P:ribosomal large subunit biogenesis"/>
    <property type="evidence" value="ECO:0007669"/>
    <property type="project" value="TreeGrafter"/>
</dbReference>
<dbReference type="GO" id="GO:0030687">
    <property type="term" value="C:preribosome, large subunit precursor"/>
    <property type="evidence" value="ECO:0007669"/>
    <property type="project" value="TreeGrafter"/>
</dbReference>
<feature type="domain" description="ZN622/Rei1/Reh1 zinc finger C2H2-type" evidence="2">
    <location>
        <begin position="73"/>
        <end position="167"/>
    </location>
</feature>
<evidence type="ECO:0000313" key="3">
    <source>
        <dbReference type="EMBL" id="KAI1859798.1"/>
    </source>
</evidence>
<sequence>MGKLTGGHHDACSTPDFPAGNSFATELRDSDSQTESQNIPDEVHSLEGGFSAISLDEGSLQRTATIAFNALRCLFCRANSSTFQENLEHMLQKHGLFIPEAGLQVDFETIVEYLHLVIYGYFECIFCGSPRNNAQAAQQHMLGKGHCKIDLASDDSEYRDFYDYEESSEASGSEDDDGEHDTMRNRKTRHNANIVETGSFMRLSSGKILSHRSHNTTRFLHGSTSTRTPNGSTRISAGSLHVPEAASLPAASSTSDAGPSKSVAKWEATFQRQLSSLRAEDRRSMMHLTMPQQRALVMKSKKQVERARRDENDMLLKIQLKANR</sequence>
<dbReference type="EMBL" id="JAFIMR010000033">
    <property type="protein sequence ID" value="KAI1859798.1"/>
    <property type="molecule type" value="Genomic_DNA"/>
</dbReference>
<accession>A0A9P9WEY4</accession>
<comment type="caution">
    <text evidence="3">The sequence shown here is derived from an EMBL/GenBank/DDBJ whole genome shotgun (WGS) entry which is preliminary data.</text>
</comment>
<feature type="region of interest" description="Disordered" evidence="1">
    <location>
        <begin position="164"/>
        <end position="191"/>
    </location>
</feature>
<dbReference type="PANTHER" id="PTHR13182:SF8">
    <property type="entry name" value="CYTOPLASMIC 60S SUBUNIT BIOGENESIS FACTOR ZNF622"/>
    <property type="match status" value="1"/>
</dbReference>
<evidence type="ECO:0000313" key="4">
    <source>
        <dbReference type="Proteomes" id="UP000829685"/>
    </source>
</evidence>
<dbReference type="InterPro" id="IPR040025">
    <property type="entry name" value="Znf622/Rei1/Reh1"/>
</dbReference>
<dbReference type="InterPro" id="IPR036236">
    <property type="entry name" value="Znf_C2H2_sf"/>
</dbReference>